<keyword evidence="4" id="KW-0732">Signal</keyword>
<dbReference type="Gene3D" id="2.40.160.50">
    <property type="entry name" value="membrane protein fhac: a member of the omp85/tpsb transporter family"/>
    <property type="match status" value="1"/>
</dbReference>
<dbReference type="Proteomes" id="UP000198284">
    <property type="component" value="Unassembled WGS sequence"/>
</dbReference>
<proteinExistence type="predicted"/>
<keyword evidence="2" id="KW-0812">Transmembrane</keyword>
<dbReference type="Gene3D" id="3.10.20.310">
    <property type="entry name" value="membrane protein fhac"/>
    <property type="match status" value="1"/>
</dbReference>
<evidence type="ECO:0000259" key="6">
    <source>
        <dbReference type="Pfam" id="PF08479"/>
    </source>
</evidence>
<evidence type="ECO:0000313" key="8">
    <source>
        <dbReference type="Proteomes" id="UP000198284"/>
    </source>
</evidence>
<evidence type="ECO:0000313" key="7">
    <source>
        <dbReference type="EMBL" id="SNS89411.1"/>
    </source>
</evidence>
<name>A0A239I7F4_9BURK</name>
<dbReference type="PANTHER" id="PTHR34597:SF1">
    <property type="entry name" value="HEME_HEMOPEXIN TRANSPORTER PROTEIN HUXB"/>
    <property type="match status" value="1"/>
</dbReference>
<evidence type="ECO:0000256" key="2">
    <source>
        <dbReference type="ARBA" id="ARBA00022692"/>
    </source>
</evidence>
<dbReference type="GO" id="GO:0008320">
    <property type="term" value="F:protein transmembrane transporter activity"/>
    <property type="evidence" value="ECO:0007669"/>
    <property type="project" value="TreeGrafter"/>
</dbReference>
<dbReference type="RefSeq" id="WP_176442470.1">
    <property type="nucleotide sequence ID" value="NZ_FZOT01000008.1"/>
</dbReference>
<keyword evidence="8" id="KW-1185">Reference proteome</keyword>
<dbReference type="GO" id="GO:0098046">
    <property type="term" value="C:type V protein secretion system complex"/>
    <property type="evidence" value="ECO:0007669"/>
    <property type="project" value="TreeGrafter"/>
</dbReference>
<feature type="signal peptide" evidence="4">
    <location>
        <begin position="1"/>
        <end position="46"/>
    </location>
</feature>
<dbReference type="EMBL" id="FZOT01000008">
    <property type="protein sequence ID" value="SNS89411.1"/>
    <property type="molecule type" value="Genomic_DNA"/>
</dbReference>
<keyword evidence="1" id="KW-0472">Membrane</keyword>
<organism evidence="7 8">
    <name type="scientific">Noviherbaspirillum humi</name>
    <dbReference type="NCBI Taxonomy" id="1688639"/>
    <lineage>
        <taxon>Bacteria</taxon>
        <taxon>Pseudomonadati</taxon>
        <taxon>Pseudomonadota</taxon>
        <taxon>Betaproteobacteria</taxon>
        <taxon>Burkholderiales</taxon>
        <taxon>Oxalobacteraceae</taxon>
        <taxon>Noviherbaspirillum</taxon>
    </lineage>
</organism>
<dbReference type="AlphaFoldDB" id="A0A239I7F4"/>
<evidence type="ECO:0000256" key="3">
    <source>
        <dbReference type="ARBA" id="ARBA00023237"/>
    </source>
</evidence>
<protein>
    <submittedName>
        <fullName evidence="7">Hemolysin activation/secretion protein</fullName>
    </submittedName>
</protein>
<dbReference type="InterPro" id="IPR005565">
    <property type="entry name" value="Hemolysn_activator_HlyB_C"/>
</dbReference>
<dbReference type="GO" id="GO:0046819">
    <property type="term" value="P:protein secretion by the type V secretion system"/>
    <property type="evidence" value="ECO:0007669"/>
    <property type="project" value="TreeGrafter"/>
</dbReference>
<dbReference type="InterPro" id="IPR051544">
    <property type="entry name" value="TPS_OM_transporter"/>
</dbReference>
<evidence type="ECO:0000259" key="5">
    <source>
        <dbReference type="Pfam" id="PF03865"/>
    </source>
</evidence>
<dbReference type="PANTHER" id="PTHR34597">
    <property type="entry name" value="SLR1661 PROTEIN"/>
    <property type="match status" value="1"/>
</dbReference>
<dbReference type="Pfam" id="PF08479">
    <property type="entry name" value="POTRA_2"/>
    <property type="match status" value="1"/>
</dbReference>
<gene>
    <name evidence="7" type="ORF">SAMN06265795_108167</name>
</gene>
<evidence type="ECO:0000256" key="4">
    <source>
        <dbReference type="SAM" id="SignalP"/>
    </source>
</evidence>
<evidence type="ECO:0000256" key="1">
    <source>
        <dbReference type="ARBA" id="ARBA00022452"/>
    </source>
</evidence>
<feature type="domain" description="Polypeptide-transport-associated ShlB-type" evidence="6">
    <location>
        <begin position="87"/>
        <end position="160"/>
    </location>
</feature>
<dbReference type="InterPro" id="IPR013686">
    <property type="entry name" value="Polypept-transport_assoc_ShlB"/>
</dbReference>
<reference evidence="7 8" key="1">
    <citation type="submission" date="2017-06" db="EMBL/GenBank/DDBJ databases">
        <authorList>
            <person name="Kim H.J."/>
            <person name="Triplett B.A."/>
        </authorList>
    </citation>
    <scope>NUCLEOTIDE SEQUENCE [LARGE SCALE GENOMIC DNA]</scope>
    <source>
        <strain evidence="7 8">U15</strain>
    </source>
</reference>
<feature type="chain" id="PRO_5013258060" evidence="4">
    <location>
        <begin position="47"/>
        <end position="582"/>
    </location>
</feature>
<sequence length="582" mass="61472">MTPANARRAAPPRAAAIQSSLPAAARIRHRPLLAVLLAAFGAAAQAQVPDAGSLLRGIEQAPPPAPPRLDAKPSTTLEAQSVGDTVEVRAFRISGNTLLPEDKLQQRLARYIGRALTLPQLESAISELSLAYADAGYGARAYLPPQDVMNGEIQVMVIEGRFAALRLRPADGLPGMPAERVRRYVEAVQQAGQPMQLDQLERGMTLLNDLAGVRANAALDAGKEAGDIDLLLDLRQTPRVDGSIDLANTGSRSTGTLQASGLLNLNNPFGGGDQANLRLLATQGSNYIRGGYVRPIGVEGWKLAVHAAWYDYRLGAELAATNAAGRATVYGASLSYPLVITRMSKLHFSGMLESRGYLNRANGATISDKQMEVFTASLSGGTFDGWMGGGYTGYGIGLATGRLALDNGGDAAADAQGPKAAGNYSKLGWNLLRYQSVGSAWTLSLSANGQNASKNLDSSEKLYLGGPSGVRAYPVNEGAGDHGWLLNAEIRRAITPAVQAGVFADRGLVQQHKTQWAGAAGPAKVGLSGMGASLSWSRDGWAAKAMMAWRIGENPLRNPTTGKDSDGSKRVPQIWLQLQKVF</sequence>
<keyword evidence="3" id="KW-0998">Cell outer membrane</keyword>
<accession>A0A239I7F4</accession>
<dbReference type="Pfam" id="PF03865">
    <property type="entry name" value="ShlB"/>
    <property type="match status" value="1"/>
</dbReference>
<keyword evidence="1" id="KW-1134">Transmembrane beta strand</keyword>
<feature type="domain" description="Haemolysin activator HlyB C-terminal" evidence="5">
    <location>
        <begin position="226"/>
        <end position="521"/>
    </location>
</feature>